<protein>
    <submittedName>
        <fullName evidence="4">Dehydrogenase</fullName>
    </submittedName>
</protein>
<dbReference type="GO" id="GO:0005737">
    <property type="term" value="C:cytoplasm"/>
    <property type="evidence" value="ECO:0007669"/>
    <property type="project" value="TreeGrafter"/>
</dbReference>
<dbReference type="InterPro" id="IPR036291">
    <property type="entry name" value="NAD(P)-bd_dom_sf"/>
</dbReference>
<dbReference type="Pfam" id="PF01408">
    <property type="entry name" value="GFO_IDH_MocA"/>
    <property type="match status" value="1"/>
</dbReference>
<organism evidence="4 5">
    <name type="scientific">Saccharolobus caldissimus</name>
    <dbReference type="NCBI Taxonomy" id="1702097"/>
    <lineage>
        <taxon>Archaea</taxon>
        <taxon>Thermoproteota</taxon>
        <taxon>Thermoprotei</taxon>
        <taxon>Sulfolobales</taxon>
        <taxon>Sulfolobaceae</taxon>
        <taxon>Saccharolobus</taxon>
    </lineage>
</organism>
<keyword evidence="1" id="KW-0560">Oxidoreductase</keyword>
<gene>
    <name evidence="4" type="ORF">SACC_30410</name>
</gene>
<dbReference type="Gene3D" id="3.30.360.10">
    <property type="entry name" value="Dihydrodipicolinate Reductase, domain 2"/>
    <property type="match status" value="1"/>
</dbReference>
<feature type="domain" description="GFO/IDH/MocA-like oxidoreductase" evidence="3">
    <location>
        <begin position="183"/>
        <end position="316"/>
    </location>
</feature>
<dbReference type="EMBL" id="AP025226">
    <property type="protein sequence ID" value="BDC00025.1"/>
    <property type="molecule type" value="Genomic_DNA"/>
</dbReference>
<dbReference type="Proteomes" id="UP001319921">
    <property type="component" value="Chromosome"/>
</dbReference>
<evidence type="ECO:0000259" key="2">
    <source>
        <dbReference type="Pfam" id="PF01408"/>
    </source>
</evidence>
<dbReference type="GO" id="GO:0000166">
    <property type="term" value="F:nucleotide binding"/>
    <property type="evidence" value="ECO:0007669"/>
    <property type="project" value="InterPro"/>
</dbReference>
<dbReference type="InterPro" id="IPR000683">
    <property type="entry name" value="Gfo/Idh/MocA-like_OxRdtase_N"/>
</dbReference>
<name>A0AAQ4CW43_9CREN</name>
<dbReference type="SUPFAM" id="SSF51735">
    <property type="entry name" value="NAD(P)-binding Rossmann-fold domains"/>
    <property type="match status" value="1"/>
</dbReference>
<dbReference type="GO" id="GO:0016491">
    <property type="term" value="F:oxidoreductase activity"/>
    <property type="evidence" value="ECO:0007669"/>
    <property type="project" value="UniProtKB-KW"/>
</dbReference>
<proteinExistence type="predicted"/>
<dbReference type="Pfam" id="PF22725">
    <property type="entry name" value="GFO_IDH_MocA_C3"/>
    <property type="match status" value="1"/>
</dbReference>
<dbReference type="InterPro" id="IPR055170">
    <property type="entry name" value="GFO_IDH_MocA-like_dom"/>
</dbReference>
<dbReference type="PANTHER" id="PTHR42840:SF3">
    <property type="entry name" value="BINDING ROSSMANN FOLD OXIDOREDUCTASE, PUTATIVE (AFU_ORTHOLOGUE AFUA_2G10240)-RELATED"/>
    <property type="match status" value="1"/>
</dbReference>
<dbReference type="AlphaFoldDB" id="A0AAQ4CW43"/>
<dbReference type="FunFam" id="3.30.360.10:FF:000071">
    <property type="entry name" value="Dehydrogenase, putative"/>
    <property type="match status" value="1"/>
</dbReference>
<dbReference type="PANTHER" id="PTHR42840">
    <property type="entry name" value="NAD(P)-BINDING ROSSMANN-FOLD SUPERFAMILY PROTEIN-RELATED"/>
    <property type="match status" value="1"/>
</dbReference>
<evidence type="ECO:0000313" key="5">
    <source>
        <dbReference type="Proteomes" id="UP001319921"/>
    </source>
</evidence>
<sequence length="437" mass="49539">MLNVCKEVIFPLSLNFINDLVEELFMSLGIAFIGSGFSARFHLRGLVGVRNVEVKAIYSRNLESAKEFAALSDQLGLGRPKVYDDVSKLVGDKEVNAIWLTVPNNVHLEYTKLIVEEVNQGKSNLIGIAVEKPLARNVKEAKEMIRLVEKAGLLHGYLENQIFMPSVVRGREVVWQMGAKNSGRPYLARAAEEHSGPHNSWFWRPTISGGGALLDMTCHSLETTRFLLTDPSKDKSSLKPKFVYGEIATLKWNKIEYAKHLKERYNVDFLKEQAEDYALTVITYEDDLGNVVMAETRTSWNFVGAGLRLSVEVLGPEYSLNINTLQPELFTFFSRNIKLPPTEAFVEKQNADQGLMPVIPDESVTYGYQGEDRHMVESFLSHKMPYENWYDGLLIVQLMMHAYLSAEMGKKIKFNPDQVEDFVPKVAKGEWNSNYIL</sequence>
<keyword evidence="5" id="KW-1185">Reference proteome</keyword>
<feature type="domain" description="Gfo/Idh/MocA-like oxidoreductase N-terminal" evidence="2">
    <location>
        <begin position="29"/>
        <end position="153"/>
    </location>
</feature>
<dbReference type="KEGG" id="scas:SACC_30410"/>
<accession>A0AAQ4CW43</accession>
<evidence type="ECO:0000313" key="4">
    <source>
        <dbReference type="EMBL" id="BDC00025.1"/>
    </source>
</evidence>
<evidence type="ECO:0000259" key="3">
    <source>
        <dbReference type="Pfam" id="PF22725"/>
    </source>
</evidence>
<reference evidence="4 5" key="1">
    <citation type="journal article" date="2022" name="Microbiol. Resour. Announc.">
        <title>Complete Genome Sequence of the Hyperthermophilic and Acidophilic Archaeon Saccharolobus caldissimus Strain HS-3T.</title>
        <authorList>
            <person name="Sakai H.D."/>
            <person name="Kurosawa N."/>
        </authorList>
    </citation>
    <scope>NUCLEOTIDE SEQUENCE [LARGE SCALE GENOMIC DNA]</scope>
    <source>
        <strain evidence="4 5">JCM32116</strain>
    </source>
</reference>
<evidence type="ECO:0000256" key="1">
    <source>
        <dbReference type="ARBA" id="ARBA00023002"/>
    </source>
</evidence>
<dbReference type="Gene3D" id="3.40.50.720">
    <property type="entry name" value="NAD(P)-binding Rossmann-like Domain"/>
    <property type="match status" value="1"/>
</dbReference>
<dbReference type="SUPFAM" id="SSF55347">
    <property type="entry name" value="Glyceraldehyde-3-phosphate dehydrogenase-like, C-terminal domain"/>
    <property type="match status" value="1"/>
</dbReference>
<dbReference type="GO" id="GO:0006740">
    <property type="term" value="P:NADPH regeneration"/>
    <property type="evidence" value="ECO:0007669"/>
    <property type="project" value="TreeGrafter"/>
</dbReference>